<feature type="compositionally biased region" description="Pro residues" evidence="1">
    <location>
        <begin position="190"/>
        <end position="199"/>
    </location>
</feature>
<dbReference type="Proteomes" id="UP000424527">
    <property type="component" value="Unassembled WGS sequence"/>
</dbReference>
<evidence type="ECO:0000313" key="3">
    <source>
        <dbReference type="Proteomes" id="UP000424527"/>
    </source>
</evidence>
<comment type="caution">
    <text evidence="2">The sequence shown here is derived from an EMBL/GenBank/DDBJ whole genome shotgun (WGS) entry which is preliminary data.</text>
</comment>
<sequence length="199" mass="20919">MSRFRISSLTAALQDTWHWDPTTCPRPSLCSTPVRPPPWTEVVCGGGKPLAATLPSPCLELSNRYEPPSLAAASPAPASGVSTASRPGGPNRKHGSAVASSSPASGVARSGDCPALPSWATYGARSCSTAGPEQQRPRQVTTSATRRRLLREAVLRRSGDLHHPNCTLGSPPMAVSATLPPTQPLHRYSPPRPPSPQLP</sequence>
<gene>
    <name evidence="2" type="ORF">D5F01_LYC06584</name>
</gene>
<feature type="compositionally biased region" description="Basic and acidic residues" evidence="1">
    <location>
        <begin position="150"/>
        <end position="163"/>
    </location>
</feature>
<reference evidence="2 3" key="1">
    <citation type="submission" date="2019-07" db="EMBL/GenBank/DDBJ databases">
        <title>Chromosome genome assembly for large yellow croaker.</title>
        <authorList>
            <person name="Xiao S."/>
        </authorList>
    </citation>
    <scope>NUCLEOTIDE SEQUENCE [LARGE SCALE GENOMIC DNA]</scope>
    <source>
        <strain evidence="2">JMULYC20181020</strain>
        <tissue evidence="2">Muscle</tissue>
    </source>
</reference>
<dbReference type="EMBL" id="REGW02000006">
    <property type="protein sequence ID" value="KAE8295649.1"/>
    <property type="molecule type" value="Genomic_DNA"/>
</dbReference>
<proteinExistence type="predicted"/>
<feature type="region of interest" description="Disordered" evidence="1">
    <location>
        <begin position="69"/>
        <end position="110"/>
    </location>
</feature>
<evidence type="ECO:0000256" key="1">
    <source>
        <dbReference type="SAM" id="MobiDB-lite"/>
    </source>
</evidence>
<feature type="compositionally biased region" description="Polar residues" evidence="1">
    <location>
        <begin position="126"/>
        <end position="144"/>
    </location>
</feature>
<evidence type="ECO:0000313" key="2">
    <source>
        <dbReference type="EMBL" id="KAE8295649.1"/>
    </source>
</evidence>
<feature type="compositionally biased region" description="Low complexity" evidence="1">
    <location>
        <begin position="69"/>
        <end position="85"/>
    </location>
</feature>
<protein>
    <submittedName>
        <fullName evidence="2">Uncharacterized protein</fullName>
    </submittedName>
</protein>
<organism evidence="2 3">
    <name type="scientific">Larimichthys crocea</name>
    <name type="common">Large yellow croaker</name>
    <name type="synonym">Pseudosciaena crocea</name>
    <dbReference type="NCBI Taxonomy" id="215358"/>
    <lineage>
        <taxon>Eukaryota</taxon>
        <taxon>Metazoa</taxon>
        <taxon>Chordata</taxon>
        <taxon>Craniata</taxon>
        <taxon>Vertebrata</taxon>
        <taxon>Euteleostomi</taxon>
        <taxon>Actinopterygii</taxon>
        <taxon>Neopterygii</taxon>
        <taxon>Teleostei</taxon>
        <taxon>Neoteleostei</taxon>
        <taxon>Acanthomorphata</taxon>
        <taxon>Eupercaria</taxon>
        <taxon>Sciaenidae</taxon>
        <taxon>Larimichthys</taxon>
    </lineage>
</organism>
<name>A0A6G0IVU7_LARCR</name>
<keyword evidence="3" id="KW-1185">Reference proteome</keyword>
<dbReference type="AlphaFoldDB" id="A0A6G0IVU7"/>
<accession>A0A6G0IVU7</accession>
<feature type="compositionally biased region" description="Low complexity" evidence="1">
    <location>
        <begin position="96"/>
        <end position="110"/>
    </location>
</feature>
<feature type="region of interest" description="Disordered" evidence="1">
    <location>
        <begin position="125"/>
        <end position="199"/>
    </location>
</feature>